<reference evidence="1" key="1">
    <citation type="submission" date="2016-02" db="EMBL/GenBank/DDBJ databases">
        <title>Genomic sequences of Ochrobactrum anthropi.</title>
        <authorList>
            <person name="Chudasama K.S."/>
            <person name="Thaker V.S."/>
        </authorList>
    </citation>
    <scope>NUCLEOTIDE SEQUENCE [LARGE SCALE GENOMIC DNA]</scope>
    <source>
        <strain evidence="1">SUBG007</strain>
    </source>
</reference>
<evidence type="ECO:0000313" key="1">
    <source>
        <dbReference type="EMBL" id="KYB45259.1"/>
    </source>
</evidence>
<organism evidence="1">
    <name type="scientific">Brucella anthropi</name>
    <name type="common">Ochrobactrum anthropi</name>
    <dbReference type="NCBI Taxonomy" id="529"/>
    <lineage>
        <taxon>Bacteria</taxon>
        <taxon>Pseudomonadati</taxon>
        <taxon>Pseudomonadota</taxon>
        <taxon>Alphaproteobacteria</taxon>
        <taxon>Hyphomicrobiales</taxon>
        <taxon>Brucellaceae</taxon>
        <taxon>Brucella/Ochrobactrum group</taxon>
        <taxon>Brucella</taxon>
    </lineage>
</organism>
<dbReference type="AlphaFoldDB" id="A0A656Z3R9"/>
<accession>A0A656Z3R9</accession>
<protein>
    <submittedName>
        <fullName evidence="1">Uncharacterized protein</fullName>
    </submittedName>
</protein>
<sequence length="65" mass="7169">MNDELIEQHFSISRSYGVGRCSSCYCQDIEPGRLFKAQDRVIAALKMGFGIGGCFADRPLAAVRL</sequence>
<proteinExistence type="predicted"/>
<dbReference type="EMBL" id="LUAY01005802">
    <property type="protein sequence ID" value="KYB45259.1"/>
    <property type="molecule type" value="Genomic_DNA"/>
</dbReference>
<gene>
    <name evidence="1" type="ORF">AB664_10720</name>
</gene>
<name>A0A656Z3R9_BRUAN</name>
<comment type="caution">
    <text evidence="1">The sequence shown here is derived from an EMBL/GenBank/DDBJ whole genome shotgun (WGS) entry which is preliminary data.</text>
</comment>